<gene>
    <name evidence="1" type="ORF">JWV37_05750</name>
</gene>
<dbReference type="InterPro" id="IPR046897">
    <property type="entry name" value="ABC-3C_MC6"/>
</dbReference>
<comment type="caution">
    <text evidence="1">The sequence shown here is derived from an EMBL/GenBank/DDBJ whole genome shotgun (WGS) entry which is preliminary data.</text>
</comment>
<dbReference type="EMBL" id="JAFHKK010000009">
    <property type="protein sequence ID" value="MBN2964274.1"/>
    <property type="molecule type" value="Genomic_DNA"/>
</dbReference>
<reference evidence="1 2" key="3">
    <citation type="submission" date="2021-02" db="EMBL/GenBank/DDBJ databases">
        <authorList>
            <person name="Merkel A.Y."/>
        </authorList>
    </citation>
    <scope>NUCLEOTIDE SEQUENCE [LARGE SCALE GENOMIC DNA]</scope>
    <source>
        <strain evidence="1 2">T05b</strain>
    </source>
</reference>
<protein>
    <submittedName>
        <fullName evidence="1">Uncharacterized protein</fullName>
    </submittedName>
</protein>
<accession>A0ABS2WRH2</accession>
<dbReference type="Pfam" id="PF20293">
    <property type="entry name" value="MC6"/>
    <property type="match status" value="1"/>
</dbReference>
<evidence type="ECO:0000313" key="2">
    <source>
        <dbReference type="Proteomes" id="UP000703590"/>
    </source>
</evidence>
<keyword evidence="2" id="KW-1185">Reference proteome</keyword>
<reference evidence="1 2" key="2">
    <citation type="submission" date="2021-02" db="EMBL/GenBank/DDBJ databases">
        <title>Sulfurospirillum tamanensis sp. nov.</title>
        <authorList>
            <person name="Frolova A."/>
            <person name="Merkel A."/>
            <person name="Slobodkin A."/>
        </authorList>
    </citation>
    <scope>NUCLEOTIDE SEQUENCE [LARGE SCALE GENOMIC DNA]</scope>
    <source>
        <strain evidence="1 2">T05b</strain>
    </source>
</reference>
<dbReference type="RefSeq" id="WP_205458823.1">
    <property type="nucleotide sequence ID" value="NZ_JAFHKK010000009.1"/>
</dbReference>
<proteinExistence type="predicted"/>
<sequence>MPAKHISFSESFLGFGSYILQNLNEPKSVDELWQNYQQDLQNELYFAKHSFDNLVMTLLFLHSIDVVKEVNAKVVKNETH</sequence>
<dbReference type="Proteomes" id="UP000703590">
    <property type="component" value="Unassembled WGS sequence"/>
</dbReference>
<reference evidence="2" key="1">
    <citation type="submission" date="2021-02" db="EMBL/GenBank/DDBJ databases">
        <title>Sulfurospirillum tamanensis sp. nov.</title>
        <authorList>
            <person name="Merkel A.Y."/>
        </authorList>
    </citation>
    <scope>NUCLEOTIDE SEQUENCE [LARGE SCALE GENOMIC DNA]</scope>
    <source>
        <strain evidence="2">T05b</strain>
    </source>
</reference>
<evidence type="ECO:0000313" key="1">
    <source>
        <dbReference type="EMBL" id="MBN2964274.1"/>
    </source>
</evidence>
<name>A0ABS2WRH2_9BACT</name>
<organism evidence="1 2">
    <name type="scientific">Sulfurospirillum tamanense</name>
    <dbReference type="NCBI Taxonomy" id="2813362"/>
    <lineage>
        <taxon>Bacteria</taxon>
        <taxon>Pseudomonadati</taxon>
        <taxon>Campylobacterota</taxon>
        <taxon>Epsilonproteobacteria</taxon>
        <taxon>Campylobacterales</taxon>
        <taxon>Sulfurospirillaceae</taxon>
        <taxon>Sulfurospirillum</taxon>
    </lineage>
</organism>